<dbReference type="PANTHER" id="PTHR42796:SF4">
    <property type="entry name" value="FUMARYLACETOACETATE HYDROLASE DOMAIN-CONTAINING PROTEIN 2A"/>
    <property type="match status" value="1"/>
</dbReference>
<name>A0A7Y9NRT3_9BACT</name>
<dbReference type="SUPFAM" id="SSF56529">
    <property type="entry name" value="FAH"/>
    <property type="match status" value="1"/>
</dbReference>
<dbReference type="EMBL" id="JACCCV010000003">
    <property type="protein sequence ID" value="NYF54152.1"/>
    <property type="molecule type" value="Genomic_DNA"/>
</dbReference>
<dbReference type="InterPro" id="IPR051121">
    <property type="entry name" value="FAH"/>
</dbReference>
<organism evidence="4 5">
    <name type="scientific">Tunturiibacter lichenicola</name>
    <dbReference type="NCBI Taxonomy" id="2051959"/>
    <lineage>
        <taxon>Bacteria</taxon>
        <taxon>Pseudomonadati</taxon>
        <taxon>Acidobacteriota</taxon>
        <taxon>Terriglobia</taxon>
        <taxon>Terriglobales</taxon>
        <taxon>Acidobacteriaceae</taxon>
        <taxon>Tunturiibacter</taxon>
    </lineage>
</organism>
<evidence type="ECO:0000259" key="3">
    <source>
        <dbReference type="Pfam" id="PF01557"/>
    </source>
</evidence>
<evidence type="ECO:0000313" key="4">
    <source>
        <dbReference type="EMBL" id="NYF54152.1"/>
    </source>
</evidence>
<evidence type="ECO:0000256" key="1">
    <source>
        <dbReference type="ARBA" id="ARBA00010211"/>
    </source>
</evidence>
<comment type="similarity">
    <text evidence="1">Belongs to the FAH family.</text>
</comment>
<evidence type="ECO:0000313" key="5">
    <source>
        <dbReference type="Proteomes" id="UP000534186"/>
    </source>
</evidence>
<dbReference type="PANTHER" id="PTHR42796">
    <property type="entry name" value="FUMARYLACETOACETATE HYDROLASE DOMAIN-CONTAINING PROTEIN 2A-RELATED"/>
    <property type="match status" value="1"/>
</dbReference>
<dbReference type="Proteomes" id="UP000534186">
    <property type="component" value="Unassembled WGS sequence"/>
</dbReference>
<dbReference type="InterPro" id="IPR036663">
    <property type="entry name" value="Fumarylacetoacetase_C_sf"/>
</dbReference>
<dbReference type="InterPro" id="IPR011234">
    <property type="entry name" value="Fumarylacetoacetase-like_C"/>
</dbReference>
<comment type="caution">
    <text evidence="4">The sequence shown here is derived from an EMBL/GenBank/DDBJ whole genome shotgun (WGS) entry which is preliminary data.</text>
</comment>
<dbReference type="GO" id="GO:0046872">
    <property type="term" value="F:metal ion binding"/>
    <property type="evidence" value="ECO:0007669"/>
    <property type="project" value="UniProtKB-KW"/>
</dbReference>
<reference evidence="4 5" key="1">
    <citation type="submission" date="2020-07" db="EMBL/GenBank/DDBJ databases">
        <title>Genomic Encyclopedia of Type Strains, Phase IV (KMG-V): Genome sequencing to study the core and pangenomes of soil and plant-associated prokaryotes.</title>
        <authorList>
            <person name="Whitman W."/>
        </authorList>
    </citation>
    <scope>NUCLEOTIDE SEQUENCE [LARGE SCALE GENOMIC DNA]</scope>
    <source>
        <strain evidence="4 5">M8UP30</strain>
    </source>
</reference>
<accession>A0A7Y9NRT3</accession>
<keyword evidence="2" id="KW-0479">Metal-binding</keyword>
<sequence>MIDLSDQLGDIRELIEGGPELQQSVYEFLGFLGEAHSQFLLTQVTLLPPILNPPRIFCLGLAYRDHAIETHQAIPKVPTIFLKLTSALNGPHSAVVLPKLTQQPDYEAELAFVIGKGGKNIPADRWQEHVFGYTIMNDVSARDVQMSTSQWSLGKSFDTFAPLGPAIVTKDEIPDPHSLDIKLSIGGEVLQHSNTRELIFRIPDLIAYISSITSLQSGDIISTGTPSGVGHGRTPHRWLRAGETIITEIQGIGQLVNPVVAEGEAHLRQVTCLFDDAVSRNPSRASHVSSLD</sequence>
<dbReference type="AlphaFoldDB" id="A0A7Y9NRT3"/>
<dbReference type="Pfam" id="PF01557">
    <property type="entry name" value="FAA_hydrolase"/>
    <property type="match status" value="1"/>
</dbReference>
<dbReference type="GO" id="GO:0019752">
    <property type="term" value="P:carboxylic acid metabolic process"/>
    <property type="evidence" value="ECO:0007669"/>
    <property type="project" value="UniProtKB-ARBA"/>
</dbReference>
<dbReference type="FunFam" id="3.90.850.10:FF:000002">
    <property type="entry name" value="2-hydroxyhepta-2,4-diene-1,7-dioate isomerase"/>
    <property type="match status" value="1"/>
</dbReference>
<dbReference type="GO" id="GO:0016853">
    <property type="term" value="F:isomerase activity"/>
    <property type="evidence" value="ECO:0007669"/>
    <property type="project" value="UniProtKB-ARBA"/>
</dbReference>
<protein>
    <submittedName>
        <fullName evidence="4">2-keto-4-pentenoate hydratase/2-oxohepta-3-ene-1,7-dioic acid hydratase in catechol pathway</fullName>
    </submittedName>
</protein>
<dbReference type="Gene3D" id="3.90.850.10">
    <property type="entry name" value="Fumarylacetoacetase-like, C-terminal domain"/>
    <property type="match status" value="1"/>
</dbReference>
<gene>
    <name evidence="4" type="ORF">HDF12_004574</name>
</gene>
<feature type="domain" description="Fumarylacetoacetase-like C-terminal" evidence="3">
    <location>
        <begin position="56"/>
        <end position="260"/>
    </location>
</feature>
<evidence type="ECO:0000256" key="2">
    <source>
        <dbReference type="ARBA" id="ARBA00022723"/>
    </source>
</evidence>
<proteinExistence type="inferred from homology"/>